<evidence type="ECO:0000256" key="1">
    <source>
        <dbReference type="SAM" id="MobiDB-lite"/>
    </source>
</evidence>
<protein>
    <submittedName>
        <fullName evidence="2">Uncharacterized protein</fullName>
    </submittedName>
</protein>
<organism evidence="2 3">
    <name type="scientific">Stichopus japonicus</name>
    <name type="common">Sea cucumber</name>
    <dbReference type="NCBI Taxonomy" id="307972"/>
    <lineage>
        <taxon>Eukaryota</taxon>
        <taxon>Metazoa</taxon>
        <taxon>Echinodermata</taxon>
        <taxon>Eleutherozoa</taxon>
        <taxon>Echinozoa</taxon>
        <taxon>Holothuroidea</taxon>
        <taxon>Aspidochirotacea</taxon>
        <taxon>Aspidochirotida</taxon>
        <taxon>Stichopodidae</taxon>
        <taxon>Apostichopus</taxon>
    </lineage>
</organism>
<proteinExistence type="predicted"/>
<name>A0A2G8LKT4_STIJA</name>
<accession>A0A2G8LKT4</accession>
<reference evidence="2 3" key="1">
    <citation type="journal article" date="2017" name="PLoS Biol.">
        <title>The sea cucumber genome provides insights into morphological evolution and visceral regeneration.</title>
        <authorList>
            <person name="Zhang X."/>
            <person name="Sun L."/>
            <person name="Yuan J."/>
            <person name="Sun Y."/>
            <person name="Gao Y."/>
            <person name="Zhang L."/>
            <person name="Li S."/>
            <person name="Dai H."/>
            <person name="Hamel J.F."/>
            <person name="Liu C."/>
            <person name="Yu Y."/>
            <person name="Liu S."/>
            <person name="Lin W."/>
            <person name="Guo K."/>
            <person name="Jin S."/>
            <person name="Xu P."/>
            <person name="Storey K.B."/>
            <person name="Huan P."/>
            <person name="Zhang T."/>
            <person name="Zhou Y."/>
            <person name="Zhang J."/>
            <person name="Lin C."/>
            <person name="Li X."/>
            <person name="Xing L."/>
            <person name="Huo D."/>
            <person name="Sun M."/>
            <person name="Wang L."/>
            <person name="Mercier A."/>
            <person name="Li F."/>
            <person name="Yang H."/>
            <person name="Xiang J."/>
        </authorList>
    </citation>
    <scope>NUCLEOTIDE SEQUENCE [LARGE SCALE GENOMIC DNA]</scope>
    <source>
        <strain evidence="2">Shaxun</strain>
        <tissue evidence="2">Muscle</tissue>
    </source>
</reference>
<gene>
    <name evidence="2" type="ORF">BSL78_02293</name>
</gene>
<comment type="caution">
    <text evidence="2">The sequence shown here is derived from an EMBL/GenBank/DDBJ whole genome shotgun (WGS) entry which is preliminary data.</text>
</comment>
<feature type="region of interest" description="Disordered" evidence="1">
    <location>
        <begin position="1"/>
        <end position="33"/>
    </location>
</feature>
<dbReference type="Proteomes" id="UP000230750">
    <property type="component" value="Unassembled WGS sequence"/>
</dbReference>
<dbReference type="EMBL" id="MRZV01000047">
    <property type="protein sequence ID" value="PIK60812.1"/>
    <property type="molecule type" value="Genomic_DNA"/>
</dbReference>
<dbReference type="AlphaFoldDB" id="A0A2G8LKT4"/>
<keyword evidence="3" id="KW-1185">Reference proteome</keyword>
<evidence type="ECO:0000313" key="2">
    <source>
        <dbReference type="EMBL" id="PIK60812.1"/>
    </source>
</evidence>
<sequence length="169" mass="18922">MDGAGAGAPPPKRPRGRPPSGNPPAKRAYSLDRAKREGTRVYLLNYFPSWVQQKKEFETSFGDGEAGKRSSHAEFANHLLKHHSDRLCRLCKRADDEETAELEVFHFDTGDQMLMDKSLHPHSEEATPSDEIDDAKCIVSLREITKLLQNVYGPKCSKCSKNLFTAPIP</sequence>
<evidence type="ECO:0000313" key="3">
    <source>
        <dbReference type="Proteomes" id="UP000230750"/>
    </source>
</evidence>